<evidence type="ECO:0000313" key="1">
    <source>
        <dbReference type="EMBL" id="TKS15300.1"/>
    </source>
</evidence>
<gene>
    <name evidence="1" type="ORF">D5086_0000033370</name>
</gene>
<name>A0A4U5QW32_POPAL</name>
<protein>
    <submittedName>
        <fullName evidence="1">Uncharacterized protein</fullName>
    </submittedName>
</protein>
<dbReference type="EMBL" id="RCHU01000091">
    <property type="protein sequence ID" value="TKS15300.1"/>
    <property type="molecule type" value="Genomic_DNA"/>
</dbReference>
<accession>A0A4U5QW32</accession>
<comment type="caution">
    <text evidence="1">The sequence shown here is derived from an EMBL/GenBank/DDBJ whole genome shotgun (WGS) entry which is preliminary data.</text>
</comment>
<organism evidence="1">
    <name type="scientific">Populus alba</name>
    <name type="common">White poplar</name>
    <dbReference type="NCBI Taxonomy" id="43335"/>
    <lineage>
        <taxon>Eukaryota</taxon>
        <taxon>Viridiplantae</taxon>
        <taxon>Streptophyta</taxon>
        <taxon>Embryophyta</taxon>
        <taxon>Tracheophyta</taxon>
        <taxon>Spermatophyta</taxon>
        <taxon>Magnoliopsida</taxon>
        <taxon>eudicotyledons</taxon>
        <taxon>Gunneridae</taxon>
        <taxon>Pentapetalae</taxon>
        <taxon>rosids</taxon>
        <taxon>fabids</taxon>
        <taxon>Malpighiales</taxon>
        <taxon>Salicaceae</taxon>
        <taxon>Saliceae</taxon>
        <taxon>Populus</taxon>
    </lineage>
</organism>
<dbReference type="AlphaFoldDB" id="A0A4U5QW32"/>
<dbReference type="STRING" id="43335.A0A4U5QW32"/>
<proteinExistence type="predicted"/>
<reference evidence="1" key="1">
    <citation type="submission" date="2018-10" db="EMBL/GenBank/DDBJ databases">
        <title>Population genomic analysis revealed the cold adaptation of white poplar.</title>
        <authorList>
            <person name="Liu Y.-J."/>
        </authorList>
    </citation>
    <scope>NUCLEOTIDE SEQUENCE [LARGE SCALE GENOMIC DNA]</scope>
    <source>
        <strain evidence="1">PAL-ZL1</strain>
    </source>
</reference>
<sequence length="178" mass="20535">MVNMVIRNLKDRIERKEHDVGIDSLQNKADLGGNNVRRRESYASPIVDNDFNEVGDKNYNSAPLSYEDQFGHPRNRFEVDKICCGQRLVENLGGKCEDTRQLFHYKGQMDRLKAGRDSAHEAIFAIFFEQNNNKPAAPAENLHKRMQGFGNTSFEMPFEDRKSFLVKVVRLSRRELVA</sequence>